<dbReference type="PANTHER" id="PTHR31273">
    <property type="entry name" value="PHOSPHOKETOLASE-RELATED"/>
    <property type="match status" value="1"/>
</dbReference>
<dbReference type="GO" id="GO:0047905">
    <property type="term" value="F:fructose-6-phosphate phosphoketolase activity"/>
    <property type="evidence" value="ECO:0007669"/>
    <property type="project" value="UniProtKB-EC"/>
</dbReference>
<comment type="similarity">
    <text evidence="2">Belongs to the XFP family.</text>
</comment>
<dbReference type="InterPro" id="IPR029061">
    <property type="entry name" value="THDP-binding"/>
</dbReference>
<dbReference type="EMBL" id="UGRY01000008">
    <property type="protein sequence ID" value="SUD49597.1"/>
    <property type="molecule type" value="Genomic_DNA"/>
</dbReference>
<keyword evidence="3" id="KW-0786">Thiamine pyrophosphate</keyword>
<dbReference type="InterPro" id="IPR005593">
    <property type="entry name" value="Xul5P/Fru6P_PKetolase"/>
</dbReference>
<dbReference type="InterPro" id="IPR009014">
    <property type="entry name" value="Transketo_C/PFOR_II"/>
</dbReference>
<dbReference type="InterPro" id="IPR018970">
    <property type="entry name" value="Xul5P/Fru6P_PKetolase_N"/>
</dbReference>
<dbReference type="Proteomes" id="UP000255467">
    <property type="component" value="Unassembled WGS sequence"/>
</dbReference>
<feature type="domain" description="Xylulose 5-phosphate/Fructose 6-phosphate phosphoketolase C-terminal" evidence="5">
    <location>
        <begin position="550"/>
        <end position="676"/>
    </location>
</feature>
<accession>A0A379JLV4</accession>
<dbReference type="Pfam" id="PF09363">
    <property type="entry name" value="XFP_C"/>
    <property type="match status" value="1"/>
</dbReference>
<feature type="domain" description="Xylulose 5-phosphate/Fructose 6-phosphate phosphoketolase N-terminal" evidence="6">
    <location>
        <begin position="15"/>
        <end position="338"/>
    </location>
</feature>
<keyword evidence="8" id="KW-1185">Reference proteome</keyword>
<dbReference type="OrthoDB" id="9768449at2"/>
<dbReference type="InterPro" id="IPR019789">
    <property type="entry name" value="Xul5P/Fru6P_PKetolase_ThDP_BS"/>
</dbReference>
<evidence type="ECO:0000259" key="5">
    <source>
        <dbReference type="Pfam" id="PF09363"/>
    </source>
</evidence>
<comment type="cofactor">
    <cofactor evidence="1">
        <name>thiamine diphosphate</name>
        <dbReference type="ChEBI" id="CHEBI:58937"/>
    </cofactor>
</comment>
<dbReference type="GO" id="GO:0000287">
    <property type="term" value="F:magnesium ion binding"/>
    <property type="evidence" value="ECO:0007669"/>
    <property type="project" value="UniProtKB-ARBA"/>
</dbReference>
<dbReference type="Pfam" id="PF09364">
    <property type="entry name" value="XFP_N"/>
    <property type="match status" value="1"/>
</dbReference>
<organism evidence="7 8">
    <name type="scientific">Nocardia otitidiscaviarum</name>
    <dbReference type="NCBI Taxonomy" id="1823"/>
    <lineage>
        <taxon>Bacteria</taxon>
        <taxon>Bacillati</taxon>
        <taxon>Actinomycetota</taxon>
        <taxon>Actinomycetes</taxon>
        <taxon>Mycobacteriales</taxon>
        <taxon>Nocardiaceae</taxon>
        <taxon>Nocardia</taxon>
    </lineage>
</organism>
<evidence type="ECO:0000256" key="4">
    <source>
        <dbReference type="ARBA" id="ARBA00023239"/>
    </source>
</evidence>
<dbReference type="InterPro" id="IPR018969">
    <property type="entry name" value="Xul5P/Fru6P_PKetolase_C"/>
</dbReference>
<dbReference type="PROSITE" id="PS60003">
    <property type="entry name" value="PHOSPHOKETOLASE_2"/>
    <property type="match status" value="1"/>
</dbReference>
<dbReference type="Gene3D" id="3.40.50.970">
    <property type="match status" value="2"/>
</dbReference>
<evidence type="ECO:0000313" key="8">
    <source>
        <dbReference type="Proteomes" id="UP000255467"/>
    </source>
</evidence>
<sequence>MTGWAHRIAAAAAAGVDEVDTARRALDYLCLAQLYLRDNIIGDEPLTPAHVKAIPAGHWGVCPPVNAMLAALGPYRRLPGIDVRVVHGGGHAGPSALAHAWITGALDGGESGYGHDREGLRRLCAQFPRTRYGSEITPLIPGHDHLGGQLGPALAISHGMALDAPDRLVVALIGDGECETGATAAAWLGARALTGTGTHGRVLPVVLANGLRMGAPALLAGLGTDALTQHLSGLGYRVITAGPDTAQITTALAHALTGLAALEHGPSTVLVITVDKGHGAPETVGAAPIARTPRVHKTPLRDPRRNPAEFAALQHWLTGYRPAELFTADAAPAVAVRTVLDGGSGTQTTVAPPRRCLAAAHMAADRVAGAEFGAAISRTLRDLHTVYGLRVFSPDELSSNRVDPTSPADPGWVIEVLNEELCHAWAQGCHLVDRRALVLGYEAFAPITASLLTQQLITNRLAVTAGRAPGPSPVYLLTSLGWHNTISHANPSMVDVVIGLADPRVHVYLPADAPRTAAALTFAVRKLGRAALVIASKHRMPEHPRDTLAAELRDGYAIWPHIADTPDPELVLVSAGDVAARELCRAAADLRADRPAARVRYVHVHDLSCLGAPGQRDAAIPADVFEQLFPPGVPILVATISRTAPVHALFGERGAARAVTVRGWVDPPHPMTPDELLDHSGMAAAALTRTARDLLDHATTRTDSQGVA</sequence>
<name>A0A379JLV4_9NOCA</name>
<dbReference type="Pfam" id="PF03894">
    <property type="entry name" value="XFP"/>
    <property type="match status" value="1"/>
</dbReference>
<reference evidence="7 8" key="1">
    <citation type="submission" date="2018-06" db="EMBL/GenBank/DDBJ databases">
        <authorList>
            <consortium name="Pathogen Informatics"/>
            <person name="Doyle S."/>
        </authorList>
    </citation>
    <scope>NUCLEOTIDE SEQUENCE [LARGE SCALE GENOMIC DNA]</scope>
    <source>
        <strain evidence="7 8">NCTC1934</strain>
    </source>
</reference>
<dbReference type="GO" id="GO:0005975">
    <property type="term" value="P:carbohydrate metabolic process"/>
    <property type="evidence" value="ECO:0007669"/>
    <property type="project" value="InterPro"/>
</dbReference>
<evidence type="ECO:0000259" key="6">
    <source>
        <dbReference type="Pfam" id="PF09364"/>
    </source>
</evidence>
<dbReference type="SUPFAM" id="SSF52518">
    <property type="entry name" value="Thiamin diphosphate-binding fold (THDP-binding)"/>
    <property type="match status" value="2"/>
</dbReference>
<dbReference type="RefSeq" id="WP_085996526.1">
    <property type="nucleotide sequence ID" value="NZ_UGRY01000008.1"/>
</dbReference>
<keyword evidence="4 7" id="KW-0456">Lyase</keyword>
<evidence type="ECO:0000256" key="2">
    <source>
        <dbReference type="ARBA" id="ARBA00005623"/>
    </source>
</evidence>
<evidence type="ECO:0000313" key="7">
    <source>
        <dbReference type="EMBL" id="SUD49597.1"/>
    </source>
</evidence>
<dbReference type="Gene3D" id="3.40.50.920">
    <property type="match status" value="1"/>
</dbReference>
<evidence type="ECO:0000256" key="1">
    <source>
        <dbReference type="ARBA" id="ARBA00001964"/>
    </source>
</evidence>
<protein>
    <submittedName>
        <fullName evidence="7">Xylulose-5-phosphate/fructose-6-phosphate phosphoketolase</fullName>
        <ecNumber evidence="7">4.1.2.22</ecNumber>
    </submittedName>
</protein>
<evidence type="ECO:0000256" key="3">
    <source>
        <dbReference type="ARBA" id="ARBA00023052"/>
    </source>
</evidence>
<dbReference type="AlphaFoldDB" id="A0A379JLV4"/>
<gene>
    <name evidence="7" type="primary">xfp_3</name>
    <name evidence="7" type="ORF">NCTC1934_06951</name>
</gene>
<dbReference type="PANTHER" id="PTHR31273:SF0">
    <property type="entry name" value="PHOSPHOKETOLASE-RELATED"/>
    <property type="match status" value="1"/>
</dbReference>
<dbReference type="EC" id="4.1.2.22" evidence="7"/>
<proteinExistence type="inferred from homology"/>